<keyword evidence="3" id="KW-1185">Reference proteome</keyword>
<dbReference type="Proteomes" id="UP000602198">
    <property type="component" value="Unassembled WGS sequence"/>
</dbReference>
<sequence>MRSGRSTRNPGERPKKKVVWAWTMLLLMVSLMVPTKYDAVKTRLTGERVTAYVDRCWYQDAGRGSGWRCTGDWTLRDGSTAWGKLWGLEDRTPSVVRTVVGDNTTMAAQCRHLADMSTRDNVEVRVLPFRAGLPLGAAVPPCTIMDFGSGTRGRQAPEPAQVYCEGFSGSAYFEAEADVLAFRQAFETLTQASLGARASRDLVRELAKGYESER</sequence>
<gene>
    <name evidence="2" type="ORF">JK358_32695</name>
</gene>
<evidence type="ECO:0000313" key="3">
    <source>
        <dbReference type="Proteomes" id="UP000602198"/>
    </source>
</evidence>
<dbReference type="InterPro" id="IPR043917">
    <property type="entry name" value="DUF5753"/>
</dbReference>
<evidence type="ECO:0000313" key="2">
    <source>
        <dbReference type="EMBL" id="MBL1079174.1"/>
    </source>
</evidence>
<organism evidence="2 3">
    <name type="scientific">Nocardia acididurans</name>
    <dbReference type="NCBI Taxonomy" id="2802282"/>
    <lineage>
        <taxon>Bacteria</taxon>
        <taxon>Bacillati</taxon>
        <taxon>Actinomycetota</taxon>
        <taxon>Actinomycetes</taxon>
        <taxon>Mycobacteriales</taxon>
        <taxon>Nocardiaceae</taxon>
        <taxon>Nocardia</taxon>
    </lineage>
</organism>
<feature type="domain" description="DUF5753" evidence="1">
    <location>
        <begin position="94"/>
        <end position="205"/>
    </location>
</feature>
<accession>A0ABS1MFY7</accession>
<comment type="caution">
    <text evidence="2">The sequence shown here is derived from an EMBL/GenBank/DDBJ whole genome shotgun (WGS) entry which is preliminary data.</text>
</comment>
<dbReference type="Pfam" id="PF19054">
    <property type="entry name" value="DUF5753"/>
    <property type="match status" value="1"/>
</dbReference>
<dbReference type="EMBL" id="JAERRJ010000014">
    <property type="protein sequence ID" value="MBL1079174.1"/>
    <property type="molecule type" value="Genomic_DNA"/>
</dbReference>
<dbReference type="RefSeq" id="WP_201955036.1">
    <property type="nucleotide sequence ID" value="NZ_JAERRJ010000014.1"/>
</dbReference>
<name>A0ABS1MFY7_9NOCA</name>
<protein>
    <recommendedName>
        <fullName evidence="1">DUF5753 domain-containing protein</fullName>
    </recommendedName>
</protein>
<proteinExistence type="predicted"/>
<reference evidence="2 3" key="1">
    <citation type="submission" date="2021-01" db="EMBL/GenBank/DDBJ databases">
        <title>WGS of actinomycetes isolated from Thailand.</title>
        <authorList>
            <person name="Thawai C."/>
        </authorList>
    </citation>
    <scope>NUCLEOTIDE SEQUENCE [LARGE SCALE GENOMIC DNA]</scope>
    <source>
        <strain evidence="2 3">LPG 2</strain>
    </source>
</reference>
<evidence type="ECO:0000259" key="1">
    <source>
        <dbReference type="Pfam" id="PF19054"/>
    </source>
</evidence>